<evidence type="ECO:0000256" key="1">
    <source>
        <dbReference type="SAM" id="MobiDB-lite"/>
    </source>
</evidence>
<protein>
    <submittedName>
        <fullName evidence="2">Uncharacterized protein</fullName>
    </submittedName>
</protein>
<feature type="compositionally biased region" description="Polar residues" evidence="1">
    <location>
        <begin position="153"/>
        <end position="162"/>
    </location>
</feature>
<feature type="compositionally biased region" description="Basic and acidic residues" evidence="1">
    <location>
        <begin position="77"/>
        <end position="94"/>
    </location>
</feature>
<reference evidence="2" key="1">
    <citation type="journal article" date="2022" name="bioRxiv">
        <title>Sequencing and chromosome-scale assembly of the giantPleurodeles waltlgenome.</title>
        <authorList>
            <person name="Brown T."/>
            <person name="Elewa A."/>
            <person name="Iarovenko S."/>
            <person name="Subramanian E."/>
            <person name="Araus A.J."/>
            <person name="Petzold A."/>
            <person name="Susuki M."/>
            <person name="Suzuki K.-i.T."/>
            <person name="Hayashi T."/>
            <person name="Toyoda A."/>
            <person name="Oliveira C."/>
            <person name="Osipova E."/>
            <person name="Leigh N.D."/>
            <person name="Simon A."/>
            <person name="Yun M.H."/>
        </authorList>
    </citation>
    <scope>NUCLEOTIDE SEQUENCE</scope>
    <source>
        <strain evidence="2">20211129_DDA</strain>
        <tissue evidence="2">Liver</tissue>
    </source>
</reference>
<dbReference type="AlphaFoldDB" id="A0AAV7PJA8"/>
<sequence>MRFPSADLTSSSSESVCSRQLEFPATSRVTSGTESRFPDPYDDQDDIGNPGGRIPNSLSEHHGDEDAISFPGNPDIRVSEGMKRNDGLRAHGTLEEEDAGEDVSGERRRKREPERRPPTEEPKNSSVKDNATREESRSWDGVCSRQLEFPATSPVTSGTESQFPDPYDDQDDIGNPGGRIPDSLSEHHGDKDAIIFPGSSGFPRG</sequence>
<dbReference type="Proteomes" id="UP001066276">
    <property type="component" value="Chromosome 7"/>
</dbReference>
<comment type="caution">
    <text evidence="2">The sequence shown here is derived from an EMBL/GenBank/DDBJ whole genome shotgun (WGS) entry which is preliminary data.</text>
</comment>
<feature type="compositionally biased region" description="Basic and acidic residues" evidence="1">
    <location>
        <begin position="111"/>
        <end position="123"/>
    </location>
</feature>
<gene>
    <name evidence="2" type="ORF">NDU88_005055</name>
</gene>
<evidence type="ECO:0000313" key="2">
    <source>
        <dbReference type="EMBL" id="KAJ1126648.1"/>
    </source>
</evidence>
<feature type="compositionally biased region" description="Polar residues" evidence="1">
    <location>
        <begin position="7"/>
        <end position="18"/>
    </location>
</feature>
<name>A0AAV7PJA8_PLEWA</name>
<dbReference type="EMBL" id="JANPWB010000011">
    <property type="protein sequence ID" value="KAJ1126648.1"/>
    <property type="molecule type" value="Genomic_DNA"/>
</dbReference>
<evidence type="ECO:0000313" key="3">
    <source>
        <dbReference type="Proteomes" id="UP001066276"/>
    </source>
</evidence>
<feature type="compositionally biased region" description="Basic and acidic residues" evidence="1">
    <location>
        <begin position="184"/>
        <end position="193"/>
    </location>
</feature>
<accession>A0AAV7PJA8</accession>
<proteinExistence type="predicted"/>
<organism evidence="2 3">
    <name type="scientific">Pleurodeles waltl</name>
    <name type="common">Iberian ribbed newt</name>
    <dbReference type="NCBI Taxonomy" id="8319"/>
    <lineage>
        <taxon>Eukaryota</taxon>
        <taxon>Metazoa</taxon>
        <taxon>Chordata</taxon>
        <taxon>Craniata</taxon>
        <taxon>Vertebrata</taxon>
        <taxon>Euteleostomi</taxon>
        <taxon>Amphibia</taxon>
        <taxon>Batrachia</taxon>
        <taxon>Caudata</taxon>
        <taxon>Salamandroidea</taxon>
        <taxon>Salamandridae</taxon>
        <taxon>Pleurodelinae</taxon>
        <taxon>Pleurodeles</taxon>
    </lineage>
</organism>
<feature type="region of interest" description="Disordered" evidence="1">
    <location>
        <begin position="1"/>
        <end position="205"/>
    </location>
</feature>
<keyword evidence="3" id="KW-1185">Reference proteome</keyword>